<dbReference type="Proteomes" id="UP001431783">
    <property type="component" value="Unassembled WGS sequence"/>
</dbReference>
<evidence type="ECO:0000313" key="2">
    <source>
        <dbReference type="Proteomes" id="UP001431783"/>
    </source>
</evidence>
<organism evidence="1 2">
    <name type="scientific">Henosepilachna vigintioctopunctata</name>
    <dbReference type="NCBI Taxonomy" id="420089"/>
    <lineage>
        <taxon>Eukaryota</taxon>
        <taxon>Metazoa</taxon>
        <taxon>Ecdysozoa</taxon>
        <taxon>Arthropoda</taxon>
        <taxon>Hexapoda</taxon>
        <taxon>Insecta</taxon>
        <taxon>Pterygota</taxon>
        <taxon>Neoptera</taxon>
        <taxon>Endopterygota</taxon>
        <taxon>Coleoptera</taxon>
        <taxon>Polyphaga</taxon>
        <taxon>Cucujiformia</taxon>
        <taxon>Coccinelloidea</taxon>
        <taxon>Coccinellidae</taxon>
        <taxon>Epilachninae</taxon>
        <taxon>Epilachnini</taxon>
        <taxon>Henosepilachna</taxon>
    </lineage>
</organism>
<accession>A0AAW1VHK8</accession>
<keyword evidence="2" id="KW-1185">Reference proteome</keyword>
<sequence length="228" mass="26135">MWSCTDCEGVNVPSVDPMMINCVKQKKVTLEDIMLKLNGMGSKYNILLEKFLKQDIDYRTLKTELFGVKKELGEIKNKKDNTVDSEEIISEIMDRSSRSYNVMIFNLLELGDPVLNTRIKHDKDSIANILRPANVSDNEVVRVLRMGKRGVKNRLAKVVFPNPEAARSVLRSRSVILENCSHKISINADQTTSHEYTSRIFVIGLINVDRRVKMIFLLNSSVETYYYI</sequence>
<name>A0AAW1VHK8_9CUCU</name>
<protein>
    <submittedName>
        <fullName evidence="1">Uncharacterized protein</fullName>
    </submittedName>
</protein>
<reference evidence="1 2" key="1">
    <citation type="submission" date="2023-03" db="EMBL/GenBank/DDBJ databases">
        <title>Genome insight into feeding habits of ladybird beetles.</title>
        <authorList>
            <person name="Li H.-S."/>
            <person name="Huang Y.-H."/>
            <person name="Pang H."/>
        </authorList>
    </citation>
    <scope>NUCLEOTIDE SEQUENCE [LARGE SCALE GENOMIC DNA]</scope>
    <source>
        <strain evidence="1">SYSU_2023b</strain>
        <tissue evidence="1">Whole body</tissue>
    </source>
</reference>
<comment type="caution">
    <text evidence="1">The sequence shown here is derived from an EMBL/GenBank/DDBJ whole genome shotgun (WGS) entry which is preliminary data.</text>
</comment>
<gene>
    <name evidence="1" type="ORF">WA026_021019</name>
</gene>
<evidence type="ECO:0000313" key="1">
    <source>
        <dbReference type="EMBL" id="KAK9892642.1"/>
    </source>
</evidence>
<proteinExistence type="predicted"/>
<dbReference type="AlphaFoldDB" id="A0AAW1VHK8"/>
<dbReference type="EMBL" id="JARQZJ010000136">
    <property type="protein sequence ID" value="KAK9892642.1"/>
    <property type="molecule type" value="Genomic_DNA"/>
</dbReference>